<keyword evidence="1" id="KW-0812">Transmembrane</keyword>
<comment type="caution">
    <text evidence="2">The sequence shown here is derived from an EMBL/GenBank/DDBJ whole genome shotgun (WGS) entry which is preliminary data.</text>
</comment>
<dbReference type="Gramene" id="TVU41370">
    <property type="protein sequence ID" value="TVU41370"/>
    <property type="gene ID" value="EJB05_14878"/>
</dbReference>
<evidence type="ECO:0000313" key="2">
    <source>
        <dbReference type="EMBL" id="TVU41370.1"/>
    </source>
</evidence>
<dbReference type="Proteomes" id="UP000324897">
    <property type="component" value="Chromosome 4"/>
</dbReference>
<keyword evidence="1" id="KW-0472">Membrane</keyword>
<keyword evidence="1" id="KW-1133">Transmembrane helix</keyword>
<evidence type="ECO:0000313" key="3">
    <source>
        <dbReference type="Proteomes" id="UP000324897"/>
    </source>
</evidence>
<feature type="transmembrane region" description="Helical" evidence="1">
    <location>
        <begin position="289"/>
        <end position="312"/>
    </location>
</feature>
<name>A0A5J9W204_9POAL</name>
<dbReference type="AlphaFoldDB" id="A0A5J9W204"/>
<accession>A0A5J9W204</accession>
<reference evidence="2 3" key="1">
    <citation type="journal article" date="2019" name="Sci. Rep.">
        <title>A high-quality genome of Eragrostis curvula grass provides insights into Poaceae evolution and supports new strategies to enhance forage quality.</title>
        <authorList>
            <person name="Carballo J."/>
            <person name="Santos B.A.C.M."/>
            <person name="Zappacosta D."/>
            <person name="Garbus I."/>
            <person name="Selva J.P."/>
            <person name="Gallo C.A."/>
            <person name="Diaz A."/>
            <person name="Albertini E."/>
            <person name="Caccamo M."/>
            <person name="Echenique V."/>
        </authorList>
    </citation>
    <scope>NUCLEOTIDE SEQUENCE [LARGE SCALE GENOMIC DNA]</scope>
    <source>
        <strain evidence="3">cv. Victoria</strain>
        <tissue evidence="2">Leaf</tissue>
    </source>
</reference>
<proteinExistence type="predicted"/>
<evidence type="ECO:0000256" key="1">
    <source>
        <dbReference type="SAM" id="Phobius"/>
    </source>
</evidence>
<protein>
    <submittedName>
        <fullName evidence="2">Uncharacterized protein</fullName>
    </submittedName>
</protein>
<organism evidence="2 3">
    <name type="scientific">Eragrostis curvula</name>
    <name type="common">weeping love grass</name>
    <dbReference type="NCBI Taxonomy" id="38414"/>
    <lineage>
        <taxon>Eukaryota</taxon>
        <taxon>Viridiplantae</taxon>
        <taxon>Streptophyta</taxon>
        <taxon>Embryophyta</taxon>
        <taxon>Tracheophyta</taxon>
        <taxon>Spermatophyta</taxon>
        <taxon>Magnoliopsida</taxon>
        <taxon>Liliopsida</taxon>
        <taxon>Poales</taxon>
        <taxon>Poaceae</taxon>
        <taxon>PACMAD clade</taxon>
        <taxon>Chloridoideae</taxon>
        <taxon>Eragrostideae</taxon>
        <taxon>Eragrostidinae</taxon>
        <taxon>Eragrostis</taxon>
    </lineage>
</organism>
<gene>
    <name evidence="2" type="ORF">EJB05_14878</name>
</gene>
<keyword evidence="3" id="KW-1185">Reference proteome</keyword>
<sequence length="454" mass="48446">MPVLRLLRAGGDHGGVASGCCATLKASMWVYTAAEANSKAGGLLEDNKSSHRSGGIYAVRAPHGATDHGLRQVELCGRDLCNTNAANVGWGLPLYRSKVAAAGNDTGVDAYCITSAEVDAKGADGEASARRSGAAKVVGAFYITVKGADGVASARRSGSAKVAGTFSITAKGNAEGADSEAAVRARRSGHPKFAVLWRPSPHFTGVLTASAQSTALFLGGRRCFSSGAGDPGKKEKVKVVLVVISFGPCTHLFYRSELYAHRILGAVKDAERAHSNDMMDMRKENRANLVKHVLGVVSAVVIFIFAGGWYGIQLLKTFYREGTDYAKKIPARIAGAAGSYTMGLFTSTWGIIVDVGESTMNTAISFGGSCREGLRAAGDWVIFWRRGKKEPAVKLEKKPVLELEKVPGMELDKVDVDGLLASLEQKKAERKAREQAAEEQLTKIMNVWFVQHWH</sequence>
<dbReference type="EMBL" id="RWGY01000007">
    <property type="protein sequence ID" value="TVU41370.1"/>
    <property type="molecule type" value="Genomic_DNA"/>
</dbReference>